<evidence type="ECO:0000313" key="16">
    <source>
        <dbReference type="EMBL" id="KKH79076.1"/>
    </source>
</evidence>
<dbReference type="Proteomes" id="UP000034142">
    <property type="component" value="Unassembled WGS sequence"/>
</dbReference>
<dbReference type="EMBL" id="JJPW01000005">
    <property type="protein sequence ID" value="KKH04100.1"/>
    <property type="molecule type" value="Genomic_DNA"/>
</dbReference>
<evidence type="ECO:0000313" key="38">
    <source>
        <dbReference type="Proteomes" id="UP000034668"/>
    </source>
</evidence>
<dbReference type="Proteomes" id="UP000034547">
    <property type="component" value="Unassembled WGS sequence"/>
</dbReference>
<dbReference type="EMBL" id="JJQV01000009">
    <property type="protein sequence ID" value="KKH86438.1"/>
    <property type="molecule type" value="Genomic_DNA"/>
</dbReference>
<dbReference type="Proteomes" id="UP000034758">
    <property type="component" value="Unassembled WGS sequence"/>
</dbReference>
<dbReference type="EMBL" id="JJQG01000114">
    <property type="protein sequence ID" value="KKH36821.1"/>
    <property type="molecule type" value="Genomic_DNA"/>
</dbReference>
<dbReference type="EMBL" id="JJPK01000039">
    <property type="protein sequence ID" value="KKG63302.1"/>
    <property type="molecule type" value="Genomic_DNA"/>
</dbReference>
<evidence type="ECO:0000313" key="32">
    <source>
        <dbReference type="Proteomes" id="UP000034232"/>
    </source>
</evidence>
<dbReference type="EMBL" id="JJQM01000084">
    <property type="protein sequence ID" value="KKH55095.1"/>
    <property type="molecule type" value="Genomic_DNA"/>
</dbReference>
<dbReference type="EMBL" id="JJQH01000072">
    <property type="protein sequence ID" value="KKH41502.1"/>
    <property type="molecule type" value="Genomic_DNA"/>
</dbReference>
<accession>A0A0F8GDF4</accession>
<sequence>MTKNNTKFILQIIISTTITTIILLVYFYFAHGLPVAHELERANVASVQIIQGNETITLTDDEDIEQAVNIVQILSFRFGDANGGPADTTCTFYLRDGSKMEMGANNDTIFKNGRQYAGVNDSCRLFGNLMQGIFFPETLQDEKLYNERMSDAYSKI</sequence>
<reference evidence="24 25" key="1">
    <citation type="journal article" date="2015" name="ISME J.">
        <title>Genomic and phenotypic differentiation among Methanosarcina mazei populations from Columbia River sediment.</title>
        <authorList>
            <person name="Youngblut N.D."/>
            <person name="Wirth J.S."/>
            <person name="Henriksen J.R."/>
            <person name="Smith M."/>
            <person name="Simon H."/>
            <person name="Metcalf W.W."/>
            <person name="Whitaker R.J."/>
        </authorList>
    </citation>
    <scope>NUCLEOTIDE SEQUENCE [LARGE SCALE GENOMIC DNA]</scope>
    <source>
        <strain evidence="9 40">1.H.A.1A.1</strain>
        <strain evidence="10 28">1.H.A.1A.3</strain>
        <strain evidence="11 26">1.H.A.1A.6</strain>
        <strain evidence="12 32">1.H.A.2.3</strain>
        <strain evidence="13 39">1.H.A.2.7</strain>
        <strain evidence="14">1.H.A.2.8</strain>
        <strain evidence="16 43">1.H.M.1A.1</strain>
        <strain evidence="15 29">1.H.M.1A.2</strain>
        <strain evidence="17 41">1.H.M.1A.3</strain>
        <strain evidence="18 24">1.H.M.2.2</strain>
        <strain evidence="19 44">1.H.M.2.3</strain>
        <strain evidence="21 38">1.H.M.2.4</strain>
        <strain evidence="20 42">1.H.T.2.1</strain>
        <strain evidence="22 27">1.H.T.2.3</strain>
        <strain evidence="23 36">1.H.T.2.5</strain>
        <strain evidence="2 30">2.F.A.2.3</strain>
        <strain evidence="3 31">3.F.T.1A.1</strain>
        <strain evidence="4 34">3.F.T.1A.2</strain>
        <strain evidence="5 37">3.F.T.1A.4</strain>
        <strain evidence="6 35">3.H.M.1B.1</strain>
        <strain evidence="7 25">3.H.M.1B.2</strain>
        <strain evidence="8 33">3.H.M.1B.5</strain>
    </source>
</reference>
<evidence type="ECO:0000313" key="4">
    <source>
        <dbReference type="EMBL" id="KKG61015.1"/>
    </source>
</evidence>
<evidence type="ECO:0000313" key="44">
    <source>
        <dbReference type="Proteomes" id="UP000034937"/>
    </source>
</evidence>
<dbReference type="PATRIC" id="fig|2209.42.peg.2382"/>
<dbReference type="EMBL" id="JJQO01000301">
    <property type="protein sequence ID" value="KKH60102.1"/>
    <property type="molecule type" value="Genomic_DNA"/>
</dbReference>
<dbReference type="Proteomes" id="UP000034872">
    <property type="component" value="Unassembled WGS sequence"/>
</dbReference>
<evidence type="ECO:0000313" key="14">
    <source>
        <dbReference type="EMBL" id="KKH70494.1"/>
    </source>
</evidence>
<dbReference type="Proteomes" id="UP000034925">
    <property type="component" value="Unassembled WGS sequence"/>
</dbReference>
<dbReference type="RefSeq" id="WP_048038781.1">
    <property type="nucleotide sequence ID" value="NZ_JBLVWA010000260.1"/>
</dbReference>
<keyword evidence="1" id="KW-0472">Membrane</keyword>
<dbReference type="Proteomes" id="UP000034842">
    <property type="component" value="Unassembled WGS sequence"/>
</dbReference>
<evidence type="ECO:0000313" key="31">
    <source>
        <dbReference type="Proteomes" id="UP000034188"/>
    </source>
</evidence>
<evidence type="ECO:0000313" key="24">
    <source>
        <dbReference type="Proteomes" id="UP000033814"/>
    </source>
</evidence>
<dbReference type="Proteomes" id="UP000033814">
    <property type="component" value="Unassembled WGS sequence"/>
</dbReference>
<dbReference type="Proteomes" id="UP000034668">
    <property type="component" value="Unassembled WGS sequence"/>
</dbReference>
<dbReference type="EMBL" id="JJPI01000141">
    <property type="protein sequence ID" value="KKG50232.1"/>
    <property type="molecule type" value="Genomic_DNA"/>
</dbReference>
<dbReference type="GeneID" id="24865298"/>
<dbReference type="Proteomes" id="UP000034692">
    <property type="component" value="Unassembled WGS sequence"/>
</dbReference>
<evidence type="ECO:0000313" key="19">
    <source>
        <dbReference type="EMBL" id="KKH86968.1"/>
    </source>
</evidence>
<evidence type="ECO:0000313" key="18">
    <source>
        <dbReference type="EMBL" id="KKH86438.1"/>
    </source>
</evidence>
<evidence type="ECO:0000313" key="8">
    <source>
        <dbReference type="EMBL" id="KKH04100.1"/>
    </source>
</evidence>
<dbReference type="Proteomes" id="UP000034021">
    <property type="component" value="Unassembled WGS sequence"/>
</dbReference>
<keyword evidence="1" id="KW-0812">Transmembrane</keyword>
<evidence type="ECO:0000256" key="1">
    <source>
        <dbReference type="SAM" id="Phobius"/>
    </source>
</evidence>
<dbReference type="Proteomes" id="UP000034279">
    <property type="component" value="Unassembled WGS sequence"/>
</dbReference>
<dbReference type="EMBL" id="JJQR01000009">
    <property type="protein sequence ID" value="KKH79076.1"/>
    <property type="molecule type" value="Genomic_DNA"/>
</dbReference>
<evidence type="ECO:0000313" key="30">
    <source>
        <dbReference type="Proteomes" id="UP000034142"/>
    </source>
</evidence>
<evidence type="ECO:0000313" key="40">
    <source>
        <dbReference type="Proteomes" id="UP000034758"/>
    </source>
</evidence>
<comment type="caution">
    <text evidence="5">The sequence shown here is derived from an EMBL/GenBank/DDBJ whole genome shotgun (WGS) entry which is preliminary data.</text>
</comment>
<feature type="transmembrane region" description="Helical" evidence="1">
    <location>
        <begin position="12"/>
        <end position="29"/>
    </location>
</feature>
<evidence type="ECO:0000313" key="10">
    <source>
        <dbReference type="EMBL" id="KKH41502.1"/>
    </source>
</evidence>
<evidence type="ECO:0000313" key="5">
    <source>
        <dbReference type="EMBL" id="KKG63302.1"/>
    </source>
</evidence>
<evidence type="ECO:0000313" key="28">
    <source>
        <dbReference type="Proteomes" id="UP000034021"/>
    </source>
</evidence>
<dbReference type="EMBL" id="JJQX01000042">
    <property type="protein sequence ID" value="KKH98486.1"/>
    <property type="molecule type" value="Genomic_DNA"/>
</dbReference>
<evidence type="ECO:0000313" key="41">
    <source>
        <dbReference type="Proteomes" id="UP000034842"/>
    </source>
</evidence>
<dbReference type="Proteomes" id="UP000034937">
    <property type="component" value="Unassembled WGS sequence"/>
</dbReference>
<evidence type="ECO:0000313" key="25">
    <source>
        <dbReference type="Proteomes" id="UP000033835"/>
    </source>
</evidence>
<dbReference type="EMBL" id="JJQT01000017">
    <property type="protein sequence ID" value="KKH82938.1"/>
    <property type="molecule type" value="Genomic_DNA"/>
</dbReference>
<evidence type="ECO:0000313" key="37">
    <source>
        <dbReference type="Proteomes" id="UP000034566"/>
    </source>
</evidence>
<evidence type="ECO:0000313" key="15">
    <source>
        <dbReference type="EMBL" id="KKH78196.1"/>
    </source>
</evidence>
<evidence type="ECO:0000313" key="2">
    <source>
        <dbReference type="EMBL" id="KKG02500.1"/>
    </source>
</evidence>
<evidence type="ECO:0000313" key="33">
    <source>
        <dbReference type="Proteomes" id="UP000034253"/>
    </source>
</evidence>
<dbReference type="EMBL" id="JJQS01000015">
    <property type="protein sequence ID" value="KKH78196.1"/>
    <property type="molecule type" value="Genomic_DNA"/>
</dbReference>
<dbReference type="EMBL" id="JJRA01000070">
    <property type="protein sequence ID" value="KKI04144.1"/>
    <property type="molecule type" value="Genomic_DNA"/>
</dbReference>
<dbReference type="EMBL" id="JJPJ01000091">
    <property type="protein sequence ID" value="KKG61015.1"/>
    <property type="molecule type" value="Genomic_DNA"/>
</dbReference>
<dbReference type="Proteomes" id="UP000034566">
    <property type="component" value="Unassembled WGS sequence"/>
</dbReference>
<dbReference type="Proteomes" id="UP000034253">
    <property type="component" value="Unassembled WGS sequence"/>
</dbReference>
<evidence type="ECO:0000313" key="43">
    <source>
        <dbReference type="Proteomes" id="UP000034925"/>
    </source>
</evidence>
<evidence type="ECO:0000313" key="42">
    <source>
        <dbReference type="Proteomes" id="UP000034872"/>
    </source>
</evidence>
<evidence type="ECO:0000313" key="20">
    <source>
        <dbReference type="EMBL" id="KKH96641.1"/>
    </source>
</evidence>
<keyword evidence="1" id="KW-1133">Transmembrane helix</keyword>
<evidence type="ECO:0000313" key="6">
    <source>
        <dbReference type="EMBL" id="KKG97773.1"/>
    </source>
</evidence>
<dbReference type="EMBL" id="JJOR01000111">
    <property type="protein sequence ID" value="KKG02500.1"/>
    <property type="molecule type" value="Genomic_DNA"/>
</dbReference>
<name>A0A0F8GDF4_METMZ</name>
<evidence type="ECO:0000313" key="22">
    <source>
        <dbReference type="EMBL" id="KKI04144.1"/>
    </source>
</evidence>
<evidence type="ECO:0000313" key="7">
    <source>
        <dbReference type="EMBL" id="KKH02065.1"/>
    </source>
</evidence>
<dbReference type="Proteomes" id="UP000034468">
    <property type="component" value="Unassembled WGS sequence"/>
</dbReference>
<dbReference type="AlphaFoldDB" id="A0A0F8GDF4"/>
<organism evidence="5 37">
    <name type="scientific">Methanosarcina mazei</name>
    <name type="common">Methanosarcina frisia</name>
    <dbReference type="NCBI Taxonomy" id="2209"/>
    <lineage>
        <taxon>Archaea</taxon>
        <taxon>Methanobacteriati</taxon>
        <taxon>Methanobacteriota</taxon>
        <taxon>Stenosarchaea group</taxon>
        <taxon>Methanomicrobia</taxon>
        <taxon>Methanosarcinales</taxon>
        <taxon>Methanosarcinaceae</taxon>
        <taxon>Methanosarcina</taxon>
    </lineage>
</organism>
<dbReference type="Proteomes" id="UP000033885">
    <property type="component" value="Unassembled WGS sequence"/>
</dbReference>
<dbReference type="Proteomes" id="UP000034188">
    <property type="component" value="Unassembled WGS sequence"/>
</dbReference>
<evidence type="ECO:0000313" key="29">
    <source>
        <dbReference type="Proteomes" id="UP000034040"/>
    </source>
</evidence>
<evidence type="ECO:0000313" key="13">
    <source>
        <dbReference type="EMBL" id="KKH60102.1"/>
    </source>
</evidence>
<dbReference type="Proteomes" id="UP000033864">
    <property type="component" value="Unassembled WGS sequence"/>
</dbReference>
<dbReference type="EMBL" id="JJPV01000036">
    <property type="protein sequence ID" value="KKH02065.1"/>
    <property type="molecule type" value="Genomic_DNA"/>
</dbReference>
<evidence type="ECO:0000313" key="34">
    <source>
        <dbReference type="Proteomes" id="UP000034279"/>
    </source>
</evidence>
<protein>
    <submittedName>
        <fullName evidence="5">Uncharacterized protein</fullName>
    </submittedName>
</protein>
<evidence type="ECO:0000313" key="11">
    <source>
        <dbReference type="EMBL" id="KKH51820.1"/>
    </source>
</evidence>
<dbReference type="EMBL" id="JJQJ01000048">
    <property type="protein sequence ID" value="KKH51820.1"/>
    <property type="molecule type" value="Genomic_DNA"/>
</dbReference>
<evidence type="ECO:0000313" key="9">
    <source>
        <dbReference type="EMBL" id="KKH36821.1"/>
    </source>
</evidence>
<evidence type="ECO:0000313" key="27">
    <source>
        <dbReference type="Proteomes" id="UP000033885"/>
    </source>
</evidence>
<dbReference type="EMBL" id="JJPU01000086">
    <property type="protein sequence ID" value="KKG97773.1"/>
    <property type="molecule type" value="Genomic_DNA"/>
</dbReference>
<evidence type="ECO:0000313" key="23">
    <source>
        <dbReference type="EMBL" id="KKI06341.1"/>
    </source>
</evidence>
<evidence type="ECO:0000313" key="35">
    <source>
        <dbReference type="Proteomes" id="UP000034468"/>
    </source>
</evidence>
<dbReference type="Proteomes" id="UP000034232">
    <property type="component" value="Unassembled WGS sequence"/>
</dbReference>
<dbReference type="Proteomes" id="UP000034040">
    <property type="component" value="Unassembled WGS sequence"/>
</dbReference>
<evidence type="ECO:0000313" key="17">
    <source>
        <dbReference type="EMBL" id="KKH82938.1"/>
    </source>
</evidence>
<gene>
    <name evidence="2" type="ORF">DU31_05480</name>
    <name evidence="3" type="ORF">DU33_10780</name>
    <name evidence="5" type="ORF">DU45_15195</name>
    <name evidence="10" type="ORF">DU50_18125</name>
    <name evidence="9" type="ORF">DU54_07930</name>
    <name evidence="8" type="ORF">DU56_16480</name>
    <name evidence="4" type="ORF">DU64_10500</name>
    <name evidence="6" type="ORF">DU66_15125</name>
    <name evidence="7" type="ORF">DU68_10340</name>
    <name evidence="14" type="ORF">DU73_14005</name>
    <name evidence="13" type="ORF">DU75_05220</name>
    <name evidence="12" type="ORF">DU76_05110</name>
    <name evidence="15" type="ORF">DU77_04890</name>
    <name evidence="17" type="ORF">DU78_13705</name>
    <name evidence="21" type="ORF">DU79_20460</name>
    <name evidence="22" type="ORF">DU81_04390</name>
    <name evidence="18" type="ORF">DU82_11255</name>
    <name evidence="23" type="ORF">DU83_11050</name>
    <name evidence="20" type="ORF">DU84_08520</name>
    <name evidence="11" type="ORF">DU85_10225</name>
    <name evidence="16" type="ORF">DU86_05825</name>
    <name evidence="19" type="ORF">DU88_07485</name>
</gene>
<proteinExistence type="predicted"/>
<dbReference type="EMBL" id="JJQW01000086">
    <property type="protein sequence ID" value="KKH86968.1"/>
    <property type="molecule type" value="Genomic_DNA"/>
</dbReference>
<evidence type="ECO:0000313" key="3">
    <source>
        <dbReference type="EMBL" id="KKG50232.1"/>
    </source>
</evidence>
<evidence type="ECO:0000313" key="26">
    <source>
        <dbReference type="Proteomes" id="UP000033864"/>
    </source>
</evidence>
<evidence type="ECO:0000313" key="39">
    <source>
        <dbReference type="Proteomes" id="UP000034692"/>
    </source>
</evidence>
<dbReference type="EMBL" id="JJQP01000021">
    <property type="protein sequence ID" value="KKH70494.1"/>
    <property type="molecule type" value="Genomic_DNA"/>
</dbReference>
<dbReference type="EMBL" id="JJQZ01000071">
    <property type="protein sequence ID" value="KKH96641.1"/>
    <property type="molecule type" value="Genomic_DNA"/>
</dbReference>
<dbReference type="EMBL" id="JJRB01000013">
    <property type="protein sequence ID" value="KKI06341.1"/>
    <property type="molecule type" value="Genomic_DNA"/>
</dbReference>
<evidence type="ECO:0000313" key="36">
    <source>
        <dbReference type="Proteomes" id="UP000034547"/>
    </source>
</evidence>
<dbReference type="Proteomes" id="UP000033835">
    <property type="component" value="Unassembled WGS sequence"/>
</dbReference>
<evidence type="ECO:0000313" key="12">
    <source>
        <dbReference type="EMBL" id="KKH55095.1"/>
    </source>
</evidence>
<evidence type="ECO:0000313" key="21">
    <source>
        <dbReference type="EMBL" id="KKH98486.1"/>
    </source>
</evidence>